<feature type="compositionally biased region" description="Low complexity" evidence="1">
    <location>
        <begin position="17"/>
        <end position="34"/>
    </location>
</feature>
<dbReference type="PANTHER" id="PTHR31549:SF191">
    <property type="entry name" value="DUF247 DOMAIN PROTEIN"/>
    <property type="match status" value="1"/>
</dbReference>
<accession>A0A7J6EY65</accession>
<evidence type="ECO:0000256" key="1">
    <source>
        <dbReference type="SAM" id="MobiDB-lite"/>
    </source>
</evidence>
<keyword evidence="4" id="KW-1185">Reference proteome</keyword>
<dbReference type="InterPro" id="IPR004158">
    <property type="entry name" value="DUF247_pln"/>
</dbReference>
<protein>
    <submittedName>
        <fullName evidence="3">Uncharacterized protein</fullName>
    </submittedName>
</protein>
<dbReference type="PANTHER" id="PTHR31549">
    <property type="entry name" value="PROTEIN, PUTATIVE (DUF247)-RELATED-RELATED"/>
    <property type="match status" value="1"/>
</dbReference>
<feature type="compositionally biased region" description="Basic and acidic residues" evidence="1">
    <location>
        <begin position="1"/>
        <end position="12"/>
    </location>
</feature>
<sequence length="493" mass="56598">MDGSTSKEEDVRISIGEQQETQTSTPTKPSSSSSNADRNLINEIKKAEKTKKREVENDHDERSQIKIQKVPESILKKEIFKDYSIMPKVIAIGPFYVNRDKLTQKELKHRLAARFIRNSGEGGEILLLKFKKNFTSVELKKLFKEKVIKNNNEDKLIRMLFVDGCAILQFIDSYVNNDIKESDEISNIQANEICHDLFLVENQIPFKVLVVLMRLSEKGIEFAKSIYYFCSMNIMAPLIYCLPRLQRNIDRLPILPDQQKQLFKEDNNVPIHLLDLLRSELLFVDSKDNSSVNVDDDDKGTKFFLSRSSYKRSFRNVQDLKEVGIKLKPDYSIGLRSISFSSRLFTFGQLNLPPLIVDETTKQKLLNLVAYEMCLNKDYVVTSYLRLLDSLIDCEQDVKDLRSAYILKNNLGSDAQVAELFNSIGSILVTYDAYASVKNNIQKHYQRKIATWNAQLCQEHLRNPWTTLGVLAALAGLLLTGIQAYYSIHPKKT</sequence>
<keyword evidence="2" id="KW-0472">Membrane</keyword>
<proteinExistence type="predicted"/>
<feature type="compositionally biased region" description="Basic and acidic residues" evidence="1">
    <location>
        <begin position="43"/>
        <end position="63"/>
    </location>
</feature>
<gene>
    <name evidence="3" type="ORF">G4B88_002128</name>
</gene>
<evidence type="ECO:0000256" key="2">
    <source>
        <dbReference type="SAM" id="Phobius"/>
    </source>
</evidence>
<organism evidence="3 4">
    <name type="scientific">Cannabis sativa</name>
    <name type="common">Hemp</name>
    <name type="synonym">Marijuana</name>
    <dbReference type="NCBI Taxonomy" id="3483"/>
    <lineage>
        <taxon>Eukaryota</taxon>
        <taxon>Viridiplantae</taxon>
        <taxon>Streptophyta</taxon>
        <taxon>Embryophyta</taxon>
        <taxon>Tracheophyta</taxon>
        <taxon>Spermatophyta</taxon>
        <taxon>Magnoliopsida</taxon>
        <taxon>eudicotyledons</taxon>
        <taxon>Gunneridae</taxon>
        <taxon>Pentapetalae</taxon>
        <taxon>rosids</taxon>
        <taxon>fabids</taxon>
        <taxon>Rosales</taxon>
        <taxon>Cannabaceae</taxon>
        <taxon>Cannabis</taxon>
    </lineage>
</organism>
<dbReference type="EMBL" id="JAATIQ010000297">
    <property type="protein sequence ID" value="KAF4363381.1"/>
    <property type="molecule type" value="Genomic_DNA"/>
</dbReference>
<keyword evidence="2" id="KW-1133">Transmembrane helix</keyword>
<evidence type="ECO:0000313" key="4">
    <source>
        <dbReference type="Proteomes" id="UP000583929"/>
    </source>
</evidence>
<dbReference type="Pfam" id="PF03140">
    <property type="entry name" value="DUF247"/>
    <property type="match status" value="1"/>
</dbReference>
<name>A0A7J6EY65_CANSA</name>
<comment type="caution">
    <text evidence="3">The sequence shown here is derived from an EMBL/GenBank/DDBJ whole genome shotgun (WGS) entry which is preliminary data.</text>
</comment>
<feature type="transmembrane region" description="Helical" evidence="2">
    <location>
        <begin position="465"/>
        <end position="488"/>
    </location>
</feature>
<dbReference type="AlphaFoldDB" id="A0A7J6EY65"/>
<evidence type="ECO:0000313" key="3">
    <source>
        <dbReference type="EMBL" id="KAF4363381.1"/>
    </source>
</evidence>
<feature type="region of interest" description="Disordered" evidence="1">
    <location>
        <begin position="1"/>
        <end position="63"/>
    </location>
</feature>
<keyword evidence="2" id="KW-0812">Transmembrane</keyword>
<reference evidence="3 4" key="1">
    <citation type="journal article" date="2020" name="bioRxiv">
        <title>Sequence and annotation of 42 cannabis genomes reveals extensive copy number variation in cannabinoid synthesis and pathogen resistance genes.</title>
        <authorList>
            <person name="Mckernan K.J."/>
            <person name="Helbert Y."/>
            <person name="Kane L.T."/>
            <person name="Ebling H."/>
            <person name="Zhang L."/>
            <person name="Liu B."/>
            <person name="Eaton Z."/>
            <person name="Mclaughlin S."/>
            <person name="Kingan S."/>
            <person name="Baybayan P."/>
            <person name="Concepcion G."/>
            <person name="Jordan M."/>
            <person name="Riva A."/>
            <person name="Barbazuk W."/>
            <person name="Harkins T."/>
        </authorList>
    </citation>
    <scope>NUCLEOTIDE SEQUENCE [LARGE SCALE GENOMIC DNA]</scope>
    <source>
        <strain evidence="4">cv. Jamaican Lion 4</strain>
        <tissue evidence="3">Leaf</tissue>
    </source>
</reference>
<dbReference type="Proteomes" id="UP000583929">
    <property type="component" value="Unassembled WGS sequence"/>
</dbReference>